<dbReference type="InterPro" id="IPR003888">
    <property type="entry name" value="FYrich_N"/>
</dbReference>
<accession>A0AA38FRR0</accession>
<name>A0AA38FRR0_TAXCH</name>
<sequence>SSIIKRREMLKDLASCYHAECLSYCQALFELQCKWEQELCTSNLVLEGVGSPEMHEINNSKSARENEMRMEIVHAPLQKMKHVSSVVSVSNDDVSADMMENSTGASNAPLRRHLEWNTKERDSLRRGLLMFGLGRSKKVRSVMQSMLKQMRHGLGDIADCCWEFVRICGLNADEKERSYAEKLYEKSKDLGIEVGAEISSHVGLWDRIEKLASVWLRRLMLLDSLGNVLRLCASKETQATAYNAIDSLKDGISPFEWWGREADLALLSGVYKHGFGNYEALQKDPQFASAFKPPVPGTEISKLKDQFYVENDPENLGLREGEKFSWPEANILTRRLRRLVDHISRIEERSDTMGKSIKEKQARGWTKREKLELVKILMMWGCPLAMEDCANVHWQFIRNQASMGPLKNRDELSIENCIKSLRREMQQVLECTDSLQDKEHNNANEPASLALIGPKVLSSKTAVRLKERLELIDTLKQAMNLLRDDWGHLSLPLSQRNNMPSWWEAGHHDRELVKGVLAHGFGNWESIFGNNNLNFSSADSISETGNHLDPKACMKRLRFIGSNLRRHLRKLKARRKRNFIEDKENEMSEEPRRFKRTRHIEIPRTPDGRPILPLALTERLTVLDLGTIEYKRPGFHTDRHVFPINYTSVRIYASMVDGEQRTTYTCMIKDGGSAGPLFRVIPDDSPETVIERDSASGAWAVVAGASSKIRGIERQK</sequence>
<dbReference type="Pfam" id="PF05964">
    <property type="entry name" value="FYRN"/>
    <property type="match status" value="1"/>
</dbReference>
<feature type="non-terminal residue" evidence="5">
    <location>
        <position position="716"/>
    </location>
</feature>
<dbReference type="GO" id="GO:0005634">
    <property type="term" value="C:nucleus"/>
    <property type="evidence" value="ECO:0007669"/>
    <property type="project" value="UniProtKB-SubCell"/>
</dbReference>
<dbReference type="Pfam" id="PF23588">
    <property type="entry name" value="HTH_CHD1_Hrp3"/>
    <property type="match status" value="1"/>
</dbReference>
<dbReference type="PROSITE" id="PS51542">
    <property type="entry name" value="FYRN"/>
    <property type="match status" value="1"/>
</dbReference>
<organism evidence="5 6">
    <name type="scientific">Taxus chinensis</name>
    <name type="common">Chinese yew</name>
    <name type="synonym">Taxus wallichiana var. chinensis</name>
    <dbReference type="NCBI Taxonomy" id="29808"/>
    <lineage>
        <taxon>Eukaryota</taxon>
        <taxon>Viridiplantae</taxon>
        <taxon>Streptophyta</taxon>
        <taxon>Embryophyta</taxon>
        <taxon>Tracheophyta</taxon>
        <taxon>Spermatophyta</taxon>
        <taxon>Pinopsida</taxon>
        <taxon>Pinidae</taxon>
        <taxon>Conifers II</taxon>
        <taxon>Cupressales</taxon>
        <taxon>Taxaceae</taxon>
        <taxon>Taxus</taxon>
    </lineage>
</organism>
<proteinExistence type="predicted"/>
<dbReference type="InterPro" id="IPR056302">
    <property type="entry name" value="CHD1-2/Hrp3_HTH"/>
</dbReference>
<dbReference type="Gene3D" id="1.10.10.60">
    <property type="entry name" value="Homeodomain-like"/>
    <property type="match status" value="2"/>
</dbReference>
<dbReference type="EMBL" id="JAHRHJ020000007">
    <property type="protein sequence ID" value="KAH9308498.1"/>
    <property type="molecule type" value="Genomic_DNA"/>
</dbReference>
<evidence type="ECO:0000256" key="3">
    <source>
        <dbReference type="ARBA" id="ARBA00023242"/>
    </source>
</evidence>
<evidence type="ECO:0000256" key="1">
    <source>
        <dbReference type="ARBA" id="ARBA00004123"/>
    </source>
</evidence>
<reference evidence="5 6" key="1">
    <citation type="journal article" date="2021" name="Nat. Plants">
        <title>The Taxus genome provides insights into paclitaxel biosynthesis.</title>
        <authorList>
            <person name="Xiong X."/>
            <person name="Gou J."/>
            <person name="Liao Q."/>
            <person name="Li Y."/>
            <person name="Zhou Q."/>
            <person name="Bi G."/>
            <person name="Li C."/>
            <person name="Du R."/>
            <person name="Wang X."/>
            <person name="Sun T."/>
            <person name="Guo L."/>
            <person name="Liang H."/>
            <person name="Lu P."/>
            <person name="Wu Y."/>
            <person name="Zhang Z."/>
            <person name="Ro D.K."/>
            <person name="Shang Y."/>
            <person name="Huang S."/>
            <person name="Yan J."/>
        </authorList>
    </citation>
    <scope>NUCLEOTIDE SEQUENCE [LARGE SCALE GENOMIC DNA]</scope>
    <source>
        <strain evidence="5">Ta-2019</strain>
    </source>
</reference>
<evidence type="ECO:0000313" key="5">
    <source>
        <dbReference type="EMBL" id="KAH9308498.1"/>
    </source>
</evidence>
<keyword evidence="6" id="KW-1185">Reference proteome</keyword>
<dbReference type="Gene3D" id="3.30.160.360">
    <property type="match status" value="1"/>
</dbReference>
<dbReference type="Proteomes" id="UP000824469">
    <property type="component" value="Unassembled WGS sequence"/>
</dbReference>
<gene>
    <name evidence="5" type="ORF">KI387_036409</name>
</gene>
<comment type="subcellular location">
    <subcellularLocation>
        <location evidence="1">Nucleus</location>
    </subcellularLocation>
</comment>
<dbReference type="PROSITE" id="PS51543">
    <property type="entry name" value="FYRC"/>
    <property type="match status" value="1"/>
</dbReference>
<feature type="domain" description="ATP-dependent helicase CHD1-2/hrp3 HTH" evidence="4">
    <location>
        <begin position="258"/>
        <end position="287"/>
    </location>
</feature>
<dbReference type="AlphaFoldDB" id="A0AA38FRR0"/>
<feature type="non-terminal residue" evidence="5">
    <location>
        <position position="1"/>
    </location>
</feature>
<protein>
    <recommendedName>
        <fullName evidence="4">ATP-dependent helicase CHD1-2/hrp3 HTH domain-containing protein</fullName>
    </recommendedName>
</protein>
<evidence type="ECO:0000259" key="4">
    <source>
        <dbReference type="Pfam" id="PF23588"/>
    </source>
</evidence>
<comment type="caution">
    <text evidence="5">The sequence shown here is derived from an EMBL/GenBank/DDBJ whole genome shotgun (WGS) entry which is preliminary data.</text>
</comment>
<evidence type="ECO:0000256" key="2">
    <source>
        <dbReference type="ARBA" id="ARBA00023125"/>
    </source>
</evidence>
<keyword evidence="3" id="KW-0539">Nucleus</keyword>
<dbReference type="GO" id="GO:0003677">
    <property type="term" value="F:DNA binding"/>
    <property type="evidence" value="ECO:0007669"/>
    <property type="project" value="UniProtKB-KW"/>
</dbReference>
<keyword evidence="2" id="KW-0238">DNA-binding</keyword>
<dbReference type="PANTHER" id="PTHR45623">
    <property type="entry name" value="CHROMODOMAIN-HELICASE-DNA-BINDING PROTEIN 3-RELATED-RELATED"/>
    <property type="match status" value="1"/>
</dbReference>
<dbReference type="SMART" id="SM00541">
    <property type="entry name" value="FYRN"/>
    <property type="match status" value="1"/>
</dbReference>
<dbReference type="GO" id="GO:0140993">
    <property type="term" value="F:histone modifying activity"/>
    <property type="evidence" value="ECO:0007669"/>
    <property type="project" value="UniProtKB-ARBA"/>
</dbReference>
<dbReference type="OMA" id="WPEANIL"/>
<dbReference type="InterPro" id="IPR003889">
    <property type="entry name" value="FYrich_C"/>
</dbReference>
<evidence type="ECO:0000313" key="6">
    <source>
        <dbReference type="Proteomes" id="UP000824469"/>
    </source>
</evidence>